<evidence type="ECO:0000256" key="2">
    <source>
        <dbReference type="ARBA" id="ARBA00023235"/>
    </source>
</evidence>
<dbReference type="InterPro" id="IPR020094">
    <property type="entry name" value="TruA/RsuA/RluB/E/F_N"/>
</dbReference>
<proteinExistence type="inferred from homology"/>
<dbReference type="PANTHER" id="PTHR47683:SF2">
    <property type="entry name" value="RNA-BINDING S4 DOMAIN-CONTAINING PROTEIN"/>
    <property type="match status" value="1"/>
</dbReference>
<protein>
    <recommendedName>
        <fullName evidence="3">Pseudouridine synthase</fullName>
        <ecNumber evidence="3">5.4.99.-</ecNumber>
    </recommendedName>
</protein>
<name>F5S620_KINKI</name>
<dbReference type="SUPFAM" id="SSF55120">
    <property type="entry name" value="Pseudouridine synthase"/>
    <property type="match status" value="1"/>
</dbReference>
<dbReference type="InterPro" id="IPR042092">
    <property type="entry name" value="PsdUridine_s_RsuA/RluB/E/F_cat"/>
</dbReference>
<keyword evidence="6" id="KW-1185">Reference proteome</keyword>
<evidence type="ECO:0000313" key="5">
    <source>
        <dbReference type="EMBL" id="EGK10499.1"/>
    </source>
</evidence>
<dbReference type="Proteomes" id="UP000004207">
    <property type="component" value="Unassembled WGS sequence"/>
</dbReference>
<evidence type="ECO:0000256" key="3">
    <source>
        <dbReference type="RuleBase" id="RU003887"/>
    </source>
</evidence>
<dbReference type="eggNOG" id="COG1187">
    <property type="taxonomic scope" value="Bacteria"/>
</dbReference>
<dbReference type="HOGENOM" id="CLU_024979_8_1_4"/>
<dbReference type="GO" id="GO:0009982">
    <property type="term" value="F:pseudouridine synthase activity"/>
    <property type="evidence" value="ECO:0007669"/>
    <property type="project" value="InterPro"/>
</dbReference>
<dbReference type="InterPro" id="IPR000748">
    <property type="entry name" value="PsdUridine_synth_RsuA/RluB/E/F"/>
</dbReference>
<dbReference type="PROSITE" id="PS01149">
    <property type="entry name" value="PSI_RSU"/>
    <property type="match status" value="1"/>
</dbReference>
<dbReference type="InterPro" id="IPR018496">
    <property type="entry name" value="PsdUridine_synth_RsuA/RluB_CS"/>
</dbReference>
<comment type="similarity">
    <text evidence="1 3">Belongs to the pseudouridine synthase RsuA family.</text>
</comment>
<dbReference type="Gene3D" id="3.30.70.580">
    <property type="entry name" value="Pseudouridine synthase I, catalytic domain, N-terminal subdomain"/>
    <property type="match status" value="1"/>
</dbReference>
<gene>
    <name evidence="5" type="primary">rluE</name>
    <name evidence="5" type="ORF">HMPREF0476_0653</name>
</gene>
<dbReference type="STRING" id="504.KKKWG1_1238"/>
<dbReference type="GO" id="GO:0001522">
    <property type="term" value="P:pseudouridine synthesis"/>
    <property type="evidence" value="ECO:0007669"/>
    <property type="project" value="InterPro"/>
</dbReference>
<dbReference type="GO" id="GO:0140098">
    <property type="term" value="F:catalytic activity, acting on RNA"/>
    <property type="evidence" value="ECO:0007669"/>
    <property type="project" value="UniProtKB-ARBA"/>
</dbReference>
<feature type="domain" description="Pseudouridine synthase RsuA/RluA-like" evidence="4">
    <location>
        <begin position="21"/>
        <end position="167"/>
    </location>
</feature>
<comment type="caution">
    <text evidence="5">The sequence shown here is derived from an EMBL/GenBank/DDBJ whole genome shotgun (WGS) entry which is preliminary data.</text>
</comment>
<dbReference type="Gene3D" id="3.30.70.1560">
    <property type="entry name" value="Alpha-L RNA-binding motif"/>
    <property type="match status" value="1"/>
</dbReference>
<sequence>MGCAAIIAFFYIYTKKQPAMLIALNKPYGIICQFSPHEKHRTLKDLVNVPNVYPAGRLDTDSEGLLLLTDDGKQQARIADPRNKITKTYWAQLEGSPDADKLARLQQPLDLGDFVAQPAQIRLLNENEIAQIWTRNPPIRERKTVPDFWLQIQIREGKNRQVRRMTAKAGYPCLRLIRVGIGRVNLFDLGLELGQWQECKILP</sequence>
<evidence type="ECO:0000313" key="6">
    <source>
        <dbReference type="Proteomes" id="UP000004207"/>
    </source>
</evidence>
<dbReference type="InterPro" id="IPR006145">
    <property type="entry name" value="PsdUridine_synth_RsuA/RluA"/>
</dbReference>
<dbReference type="InterPro" id="IPR020103">
    <property type="entry name" value="PsdUridine_synth_cat_dom_sf"/>
</dbReference>
<evidence type="ECO:0000259" key="4">
    <source>
        <dbReference type="Pfam" id="PF00849"/>
    </source>
</evidence>
<dbReference type="PANTHER" id="PTHR47683">
    <property type="entry name" value="PSEUDOURIDINE SYNTHASE FAMILY PROTEIN-RELATED"/>
    <property type="match status" value="1"/>
</dbReference>
<dbReference type="Pfam" id="PF00849">
    <property type="entry name" value="PseudoU_synth_2"/>
    <property type="match status" value="1"/>
</dbReference>
<reference evidence="5 6" key="1">
    <citation type="submission" date="2011-04" db="EMBL/GenBank/DDBJ databases">
        <authorList>
            <person name="Muzny D."/>
            <person name="Qin X."/>
            <person name="Deng J."/>
            <person name="Jiang H."/>
            <person name="Liu Y."/>
            <person name="Qu J."/>
            <person name="Song X.-Z."/>
            <person name="Zhang L."/>
            <person name="Thornton R."/>
            <person name="Coyle M."/>
            <person name="Francisco L."/>
            <person name="Jackson L."/>
            <person name="Javaid M."/>
            <person name="Korchina V."/>
            <person name="Kovar C."/>
            <person name="Mata R."/>
            <person name="Mathew T."/>
            <person name="Ngo R."/>
            <person name="Nguyen L."/>
            <person name="Nguyen N."/>
            <person name="Okwuonu G."/>
            <person name="Ongeri F."/>
            <person name="Pham C."/>
            <person name="Simmons D."/>
            <person name="Wilczek-Boney K."/>
            <person name="Hale W."/>
            <person name="Jakkamsetti A."/>
            <person name="Pham P."/>
            <person name="Ruth R."/>
            <person name="San Lucas F."/>
            <person name="Warren J."/>
            <person name="Zhang J."/>
            <person name="Zhao Z."/>
            <person name="Zhou C."/>
            <person name="Zhu D."/>
            <person name="Lee S."/>
            <person name="Bess C."/>
            <person name="Blankenburg K."/>
            <person name="Forbes L."/>
            <person name="Fu Q."/>
            <person name="Gubbala S."/>
            <person name="Hirani K."/>
            <person name="Jayaseelan J.C."/>
            <person name="Lara F."/>
            <person name="Munidasa M."/>
            <person name="Palculict T."/>
            <person name="Patil S."/>
            <person name="Pu L.-L."/>
            <person name="Saada N."/>
            <person name="Tang L."/>
            <person name="Weissenberger G."/>
            <person name="Zhu Y."/>
            <person name="Hemphill L."/>
            <person name="Shang Y."/>
            <person name="Youmans B."/>
            <person name="Ayvaz T."/>
            <person name="Ross M."/>
            <person name="Santibanez J."/>
            <person name="Aqrawi P."/>
            <person name="Gross S."/>
            <person name="Joshi V."/>
            <person name="Fowler G."/>
            <person name="Nazareth L."/>
            <person name="Reid J."/>
            <person name="Worley K."/>
            <person name="Petrosino J."/>
            <person name="Highlander S."/>
            <person name="Gibbs R."/>
        </authorList>
    </citation>
    <scope>NUCLEOTIDE SEQUENCE [LARGE SCALE GENOMIC DNA]</scope>
    <source>
        <strain evidence="5 6">ATCC 23330</strain>
    </source>
</reference>
<keyword evidence="2 3" id="KW-0413">Isomerase</keyword>
<dbReference type="InterPro" id="IPR050343">
    <property type="entry name" value="RsuA_PseudoU_synthase"/>
</dbReference>
<dbReference type="EC" id="5.4.99.-" evidence="3"/>
<dbReference type="GO" id="GO:0003723">
    <property type="term" value="F:RNA binding"/>
    <property type="evidence" value="ECO:0007669"/>
    <property type="project" value="InterPro"/>
</dbReference>
<accession>F5S620</accession>
<dbReference type="GO" id="GO:0006364">
    <property type="term" value="P:rRNA processing"/>
    <property type="evidence" value="ECO:0007669"/>
    <property type="project" value="UniProtKB-ARBA"/>
</dbReference>
<dbReference type="NCBIfam" id="TIGR00093">
    <property type="entry name" value="pseudouridine synthase"/>
    <property type="match status" value="1"/>
</dbReference>
<dbReference type="EMBL" id="AFHS01000020">
    <property type="protein sequence ID" value="EGK10499.1"/>
    <property type="molecule type" value="Genomic_DNA"/>
</dbReference>
<evidence type="ECO:0000256" key="1">
    <source>
        <dbReference type="ARBA" id="ARBA00008348"/>
    </source>
</evidence>
<organism evidence="5 6">
    <name type="scientific">Kingella kingae ATCC 23330</name>
    <dbReference type="NCBI Taxonomy" id="887327"/>
    <lineage>
        <taxon>Bacteria</taxon>
        <taxon>Pseudomonadati</taxon>
        <taxon>Pseudomonadota</taxon>
        <taxon>Betaproteobacteria</taxon>
        <taxon>Neisseriales</taxon>
        <taxon>Neisseriaceae</taxon>
        <taxon>Kingella</taxon>
    </lineage>
</organism>
<dbReference type="AlphaFoldDB" id="F5S620"/>